<comment type="caution">
    <text evidence="1">The sequence shown here is derived from an EMBL/GenBank/DDBJ whole genome shotgun (WGS) entry which is preliminary data.</text>
</comment>
<name>A0AAQ1GJ22_9BURK</name>
<sequence length="136" mass="15088">MPTERDLVREDSSTRLICDALERLGPRTQAQLARQIEVTISCACKCLKLLRDERYVRLVGQTNNIKGVSNGKLPFLYARTIKPLPDVRTGEMLPAPTANELRDIMNQIIRRQASIGAGNVRTVSSPAIEASPKDES</sequence>
<proteinExistence type="predicted"/>
<evidence type="ECO:0000313" key="2">
    <source>
        <dbReference type="Proteomes" id="UP000183529"/>
    </source>
</evidence>
<organism evidence="1 2">
    <name type="scientific">Paraburkholderia tropica</name>
    <dbReference type="NCBI Taxonomy" id="92647"/>
    <lineage>
        <taxon>Bacteria</taxon>
        <taxon>Pseudomonadati</taxon>
        <taxon>Pseudomonadota</taxon>
        <taxon>Betaproteobacteria</taxon>
        <taxon>Burkholderiales</taxon>
        <taxon>Burkholderiaceae</taxon>
        <taxon>Paraburkholderia</taxon>
    </lineage>
</organism>
<reference evidence="1 2" key="1">
    <citation type="submission" date="2016-10" db="EMBL/GenBank/DDBJ databases">
        <authorList>
            <person name="Varghese N."/>
            <person name="Submissions S."/>
        </authorList>
    </citation>
    <scope>NUCLEOTIDE SEQUENCE [LARGE SCALE GENOMIC DNA]</scope>
    <source>
        <strain evidence="1 2">LMG 22274</strain>
    </source>
</reference>
<evidence type="ECO:0000313" key="1">
    <source>
        <dbReference type="EMBL" id="SEK02687.1"/>
    </source>
</evidence>
<dbReference type="Proteomes" id="UP000183529">
    <property type="component" value="Unassembled WGS sequence"/>
</dbReference>
<gene>
    <name evidence="1" type="ORF">SAMN05216550_113201</name>
</gene>
<protein>
    <submittedName>
        <fullName evidence="1">Uncharacterized protein</fullName>
    </submittedName>
</protein>
<dbReference type="AlphaFoldDB" id="A0AAQ1GJ22"/>
<dbReference type="EMBL" id="FNZM01000013">
    <property type="protein sequence ID" value="SEK02687.1"/>
    <property type="molecule type" value="Genomic_DNA"/>
</dbReference>
<accession>A0AAQ1GJ22</accession>
<dbReference type="RefSeq" id="WP_074985422.1">
    <property type="nucleotide sequence ID" value="NZ_CADFGN010000001.1"/>
</dbReference>